<accession>A0A494WV11</accession>
<organism evidence="12 13">
    <name type="scientific">Desulfofundulus salinus</name>
    <dbReference type="NCBI Taxonomy" id="2419843"/>
    <lineage>
        <taxon>Bacteria</taxon>
        <taxon>Bacillati</taxon>
        <taxon>Bacillota</taxon>
        <taxon>Clostridia</taxon>
        <taxon>Eubacteriales</taxon>
        <taxon>Peptococcaceae</taxon>
        <taxon>Desulfofundulus</taxon>
    </lineage>
</organism>
<dbReference type="AlphaFoldDB" id="A0A494WV11"/>
<dbReference type="GO" id="GO:0006777">
    <property type="term" value="P:Mo-molybdopterin cofactor biosynthetic process"/>
    <property type="evidence" value="ECO:0007669"/>
    <property type="project" value="UniProtKB-UniRule"/>
</dbReference>
<evidence type="ECO:0000256" key="3">
    <source>
        <dbReference type="ARBA" id="ARBA00005046"/>
    </source>
</evidence>
<dbReference type="NCBIfam" id="NF011068">
    <property type="entry name" value="PRK14498.1"/>
    <property type="match status" value="1"/>
</dbReference>
<dbReference type="InterPro" id="IPR024370">
    <property type="entry name" value="PBP_domain"/>
</dbReference>
<evidence type="ECO:0000256" key="7">
    <source>
        <dbReference type="ARBA" id="ARBA00022505"/>
    </source>
</evidence>
<evidence type="ECO:0000313" key="13">
    <source>
        <dbReference type="Proteomes" id="UP000271256"/>
    </source>
</evidence>
<evidence type="ECO:0000256" key="5">
    <source>
        <dbReference type="ARBA" id="ARBA00013269"/>
    </source>
</evidence>
<dbReference type="EC" id="2.10.1.1" evidence="5 10"/>
<evidence type="ECO:0000256" key="2">
    <source>
        <dbReference type="ARBA" id="ARBA00003487"/>
    </source>
</evidence>
<evidence type="ECO:0000256" key="1">
    <source>
        <dbReference type="ARBA" id="ARBA00002901"/>
    </source>
</evidence>
<reference evidence="12 13" key="1">
    <citation type="submission" date="2018-10" db="EMBL/GenBank/DDBJ databases">
        <authorList>
            <person name="Grouzdev D.S."/>
            <person name="Krutkina M.S."/>
            <person name="Tourova T.P."/>
            <person name="Nazina T.N."/>
        </authorList>
    </citation>
    <scope>NUCLEOTIDE SEQUENCE [LARGE SCALE GENOMIC DNA]</scope>
    <source>
        <strain evidence="12 13">435</strain>
    </source>
</reference>
<evidence type="ECO:0000256" key="6">
    <source>
        <dbReference type="ARBA" id="ARBA00021108"/>
    </source>
</evidence>
<comment type="function">
    <text evidence="2">May be involved in the biosynthesis of molybdopterin.</text>
</comment>
<evidence type="ECO:0000256" key="10">
    <source>
        <dbReference type="RuleBase" id="RU365090"/>
    </source>
</evidence>
<dbReference type="EMBL" id="RBWE01000001">
    <property type="protein sequence ID" value="RKO65982.1"/>
    <property type="molecule type" value="Genomic_DNA"/>
</dbReference>
<evidence type="ECO:0000256" key="8">
    <source>
        <dbReference type="ARBA" id="ARBA00023150"/>
    </source>
</evidence>
<dbReference type="InterPro" id="IPR008284">
    <property type="entry name" value="MoCF_biosynth_CS"/>
</dbReference>
<feature type="domain" description="MoaB/Mog" evidence="11">
    <location>
        <begin position="186"/>
        <end position="323"/>
    </location>
</feature>
<dbReference type="FunFam" id="2.40.340.10:FF:000005">
    <property type="entry name" value="Molybdopterin molybdenumtransferase MoeA"/>
    <property type="match status" value="1"/>
</dbReference>
<evidence type="ECO:0000256" key="9">
    <source>
        <dbReference type="ARBA" id="ARBA00047317"/>
    </source>
</evidence>
<dbReference type="RefSeq" id="WP_121450429.1">
    <property type="nucleotide sequence ID" value="NZ_RBWE01000001.1"/>
</dbReference>
<dbReference type="InterPro" id="IPR036425">
    <property type="entry name" value="MoaB/Mog-like_dom_sf"/>
</dbReference>
<evidence type="ECO:0000259" key="11">
    <source>
        <dbReference type="SMART" id="SM00852"/>
    </source>
</evidence>
<dbReference type="SUPFAM" id="SSF53218">
    <property type="entry name" value="Molybdenum cofactor biosynthesis proteins"/>
    <property type="match status" value="1"/>
</dbReference>
<dbReference type="Gene3D" id="2.40.340.10">
    <property type="entry name" value="MoeA, C-terminal, domain IV"/>
    <property type="match status" value="1"/>
</dbReference>
<keyword evidence="13" id="KW-1185">Reference proteome</keyword>
<dbReference type="InterPro" id="IPR038987">
    <property type="entry name" value="MoeA-like"/>
</dbReference>
<dbReference type="Gene3D" id="2.170.190.11">
    <property type="entry name" value="Molybdopterin biosynthesis moea protein, domain 3"/>
    <property type="match status" value="1"/>
</dbReference>
<keyword evidence="10" id="KW-0479">Metal-binding</keyword>
<dbReference type="Gene3D" id="3.90.105.10">
    <property type="entry name" value="Molybdopterin biosynthesis moea protein, domain 2"/>
    <property type="match status" value="1"/>
</dbReference>
<dbReference type="SMART" id="SM00852">
    <property type="entry name" value="MoCF_biosynth"/>
    <property type="match status" value="1"/>
</dbReference>
<dbReference type="InterPro" id="IPR005110">
    <property type="entry name" value="MoeA_linker/N"/>
</dbReference>
<comment type="function">
    <text evidence="1 10">Catalyzes the insertion of molybdate into adenylated molybdopterin with the concomitant release of AMP.</text>
</comment>
<dbReference type="SUPFAM" id="SSF63867">
    <property type="entry name" value="MoeA C-terminal domain-like"/>
    <property type="match status" value="1"/>
</dbReference>
<dbReference type="SUPFAM" id="SSF63882">
    <property type="entry name" value="MoeA N-terminal region -like"/>
    <property type="match status" value="1"/>
</dbReference>
<dbReference type="GO" id="GO:0061599">
    <property type="term" value="F:molybdopterin molybdotransferase activity"/>
    <property type="evidence" value="ECO:0007669"/>
    <property type="project" value="UniProtKB-UniRule"/>
</dbReference>
<dbReference type="GO" id="GO:0046872">
    <property type="term" value="F:metal ion binding"/>
    <property type="evidence" value="ECO:0007669"/>
    <property type="project" value="UniProtKB-UniRule"/>
</dbReference>
<sequence>MALSKVTGKRDVYLDDRPWEEALEEYMAYLEQKGALNPGPPEVVAVEEARGRVTAAPVYARVSSPHYHAAAMDGYAVKAALTFGASETAPKRLAVGSEAIMVDTGDPLPEGCDAVIMVEDVHFVSSGVLEITQPVYPWQHVRPIGEDIVATEMIVPANHRVRPVDIGGLLAGGVTEIYVHPRPRVAILPTGTELVEPGRELRPGDIIDYNSRMLAGLVTGWGGVPVRKKITADDFEALRRSLLEALQESDIVLINAGSSAGSEDYTAEVIRSLGRVLVHGVATKPGKPVILGEVDGRPVIGVPGYPVSAYLCADLFVKPIIYKKLGSVPPARRKIEATVSRKLVSSLGVEEFVRVKLGQVGDKIIATPISRGAGIIMSLIRADGIVRVPRLSEGYGAGQAVPVELLRPLEEIKETTVIIGSHDIALDVLANYLRRLYPQASLSSAHVGSLAGLNALKRGEAHCAGTHLLDEETGEYNVSYIQRLLPDRGVVLVNLVYREQGLIVAKGNPKGIRGLEDLARPGVTFVNRQRGAGTRVLLDYHLKQLGISPDQINGYEREEYTHMAVAAAVAGGVDAGLGIRAAAVALGLDFIPLAEERYDLCIPREYWDTPYIQRLLTVMNLPEFRKEVQALGGYDLRDCGKVMWEQK</sequence>
<comment type="catalytic activity">
    <reaction evidence="9">
        <text>adenylyl-molybdopterin + molybdate = Mo-molybdopterin + AMP + H(+)</text>
        <dbReference type="Rhea" id="RHEA:35047"/>
        <dbReference type="ChEBI" id="CHEBI:15378"/>
        <dbReference type="ChEBI" id="CHEBI:36264"/>
        <dbReference type="ChEBI" id="CHEBI:62727"/>
        <dbReference type="ChEBI" id="CHEBI:71302"/>
        <dbReference type="ChEBI" id="CHEBI:456215"/>
        <dbReference type="EC" id="2.10.1.1"/>
    </reaction>
</comment>
<dbReference type="InterPro" id="IPR036688">
    <property type="entry name" value="MoeA_C_domain_IV_sf"/>
</dbReference>
<comment type="similarity">
    <text evidence="4 10">Belongs to the MoeA family.</text>
</comment>
<dbReference type="InterPro" id="IPR005111">
    <property type="entry name" value="MoeA_C_domain_IV"/>
</dbReference>
<keyword evidence="8 10" id="KW-0501">Molybdenum cofactor biosynthesis</keyword>
<dbReference type="GO" id="GO:0005829">
    <property type="term" value="C:cytosol"/>
    <property type="evidence" value="ECO:0007669"/>
    <property type="project" value="TreeGrafter"/>
</dbReference>
<dbReference type="Pfam" id="PF12727">
    <property type="entry name" value="PBP_like"/>
    <property type="match status" value="1"/>
</dbReference>
<gene>
    <name evidence="12" type="ORF">D7024_02770</name>
</gene>
<dbReference type="PROSITE" id="PS01079">
    <property type="entry name" value="MOCF_BIOSYNTHESIS_2"/>
    <property type="match status" value="1"/>
</dbReference>
<keyword evidence="10" id="KW-0460">Magnesium</keyword>
<evidence type="ECO:0000256" key="4">
    <source>
        <dbReference type="ARBA" id="ARBA00010763"/>
    </source>
</evidence>
<dbReference type="CDD" id="cd00887">
    <property type="entry name" value="MoeA"/>
    <property type="match status" value="1"/>
</dbReference>
<evidence type="ECO:0000313" key="12">
    <source>
        <dbReference type="EMBL" id="RKO65982.1"/>
    </source>
</evidence>
<name>A0A494WV11_9FIRM</name>
<comment type="caution">
    <text evidence="12">The sequence shown here is derived from an EMBL/GenBank/DDBJ whole genome shotgun (WGS) entry which is preliminary data.</text>
</comment>
<protein>
    <recommendedName>
        <fullName evidence="6 10">Molybdopterin molybdenumtransferase</fullName>
        <ecNumber evidence="5 10">2.10.1.1</ecNumber>
    </recommendedName>
</protein>
<dbReference type="OrthoDB" id="9804758at2"/>
<dbReference type="NCBIfam" id="TIGR00177">
    <property type="entry name" value="molyb_syn"/>
    <property type="match status" value="1"/>
</dbReference>
<dbReference type="Proteomes" id="UP000271256">
    <property type="component" value="Unassembled WGS sequence"/>
</dbReference>
<keyword evidence="7 10" id="KW-0500">Molybdenum</keyword>
<dbReference type="Pfam" id="PF03453">
    <property type="entry name" value="MoeA_N"/>
    <property type="match status" value="1"/>
</dbReference>
<keyword evidence="10" id="KW-0808">Transferase</keyword>
<dbReference type="Gene3D" id="3.40.980.10">
    <property type="entry name" value="MoaB/Mog-like domain"/>
    <property type="match status" value="1"/>
</dbReference>
<dbReference type="InterPro" id="IPR001453">
    <property type="entry name" value="MoaB/Mog_dom"/>
</dbReference>
<dbReference type="PANTHER" id="PTHR10192">
    <property type="entry name" value="MOLYBDOPTERIN BIOSYNTHESIS PROTEIN"/>
    <property type="match status" value="1"/>
</dbReference>
<dbReference type="UniPathway" id="UPA00344"/>
<dbReference type="Pfam" id="PF00994">
    <property type="entry name" value="MoCF_biosynth"/>
    <property type="match status" value="1"/>
</dbReference>
<dbReference type="PANTHER" id="PTHR10192:SF16">
    <property type="entry name" value="MOLYBDOPTERIN MOLYBDENUMTRANSFERASE"/>
    <property type="match status" value="1"/>
</dbReference>
<dbReference type="SUPFAM" id="SSF53850">
    <property type="entry name" value="Periplasmic binding protein-like II"/>
    <property type="match status" value="1"/>
</dbReference>
<proteinExistence type="inferred from homology"/>
<dbReference type="InterPro" id="IPR036135">
    <property type="entry name" value="MoeA_linker/N_sf"/>
</dbReference>
<comment type="cofactor">
    <cofactor evidence="10">
        <name>Mg(2+)</name>
        <dbReference type="ChEBI" id="CHEBI:18420"/>
    </cofactor>
</comment>
<dbReference type="Gene3D" id="3.40.190.10">
    <property type="entry name" value="Periplasmic binding protein-like II"/>
    <property type="match status" value="1"/>
</dbReference>
<comment type="pathway">
    <text evidence="3 10">Cofactor biosynthesis; molybdopterin biosynthesis.</text>
</comment>
<dbReference type="Pfam" id="PF03454">
    <property type="entry name" value="MoeA_C"/>
    <property type="match status" value="1"/>
</dbReference>